<gene>
    <name evidence="12" type="ORF">OPV22_019848</name>
</gene>
<protein>
    <submittedName>
        <fullName evidence="12">Uncharacterized protein</fullName>
    </submittedName>
</protein>
<dbReference type="Proteomes" id="UP001222027">
    <property type="component" value="Unassembled WGS sequence"/>
</dbReference>
<comment type="similarity">
    <text evidence="2">Belongs to the TMEM214 family.</text>
</comment>
<comment type="subunit">
    <text evidence="3">Constitutively interacts with CASP4; required for the localization of procaspase 4 to the ER.</text>
</comment>
<comment type="caution">
    <text evidence="12">The sequence shown here is derived from an EMBL/GenBank/DDBJ whole genome shotgun (WGS) entry which is preliminary data.</text>
</comment>
<evidence type="ECO:0000256" key="5">
    <source>
        <dbReference type="ARBA" id="ARBA00022703"/>
    </source>
</evidence>
<comment type="subcellular location">
    <subcellularLocation>
        <location evidence="1">Endoplasmic reticulum membrane</location>
        <topology evidence="1">Multi-pass membrane protein</topology>
    </subcellularLocation>
</comment>
<name>A0AAV8P992_ENSVE</name>
<keyword evidence="13" id="KW-1185">Reference proteome</keyword>
<comment type="function">
    <text evidence="10">Critical mediator, in cooperation with CASP4, of endoplasmic reticulum-stress induced apoptosis. Required or the activation of CASP4 following endoplasmic reticulum stress.</text>
</comment>
<dbReference type="EMBL" id="JAQQAF010000006">
    <property type="protein sequence ID" value="KAJ8476121.1"/>
    <property type="molecule type" value="Genomic_DNA"/>
</dbReference>
<evidence type="ECO:0000313" key="13">
    <source>
        <dbReference type="Proteomes" id="UP001222027"/>
    </source>
</evidence>
<evidence type="ECO:0000256" key="8">
    <source>
        <dbReference type="ARBA" id="ARBA00023136"/>
    </source>
</evidence>
<evidence type="ECO:0000256" key="9">
    <source>
        <dbReference type="ARBA" id="ARBA00023180"/>
    </source>
</evidence>
<keyword evidence="8" id="KW-0472">Membrane</keyword>
<feature type="region of interest" description="Disordered" evidence="11">
    <location>
        <begin position="1"/>
        <end position="20"/>
    </location>
</feature>
<dbReference type="AlphaFoldDB" id="A0AAV8P992"/>
<accession>A0AAV8P992</accession>
<evidence type="ECO:0000256" key="7">
    <source>
        <dbReference type="ARBA" id="ARBA00022989"/>
    </source>
</evidence>
<organism evidence="12 13">
    <name type="scientific">Ensete ventricosum</name>
    <name type="common">Abyssinian banana</name>
    <name type="synonym">Musa ensete</name>
    <dbReference type="NCBI Taxonomy" id="4639"/>
    <lineage>
        <taxon>Eukaryota</taxon>
        <taxon>Viridiplantae</taxon>
        <taxon>Streptophyta</taxon>
        <taxon>Embryophyta</taxon>
        <taxon>Tracheophyta</taxon>
        <taxon>Spermatophyta</taxon>
        <taxon>Magnoliopsida</taxon>
        <taxon>Liliopsida</taxon>
        <taxon>Zingiberales</taxon>
        <taxon>Musaceae</taxon>
        <taxon>Ensete</taxon>
    </lineage>
</organism>
<reference evidence="12 13" key="1">
    <citation type="submission" date="2022-12" db="EMBL/GenBank/DDBJ databases">
        <title>Chromosome-scale assembly of the Ensete ventricosum genome.</title>
        <authorList>
            <person name="Dussert Y."/>
            <person name="Stocks J."/>
            <person name="Wendawek A."/>
            <person name="Woldeyes F."/>
            <person name="Nichols R.A."/>
            <person name="Borrell J.S."/>
        </authorList>
    </citation>
    <scope>NUCLEOTIDE SEQUENCE [LARGE SCALE GENOMIC DNA]</scope>
    <source>
        <strain evidence="13">cv. Maze</strain>
        <tissue evidence="12">Seeds</tissue>
    </source>
</reference>
<evidence type="ECO:0000313" key="12">
    <source>
        <dbReference type="EMBL" id="KAJ8476121.1"/>
    </source>
</evidence>
<keyword evidence="4" id="KW-0812">Transmembrane</keyword>
<evidence type="ECO:0000256" key="1">
    <source>
        <dbReference type="ARBA" id="ARBA00004477"/>
    </source>
</evidence>
<evidence type="ECO:0000256" key="3">
    <source>
        <dbReference type="ARBA" id="ARBA00011720"/>
    </source>
</evidence>
<keyword evidence="5" id="KW-0053">Apoptosis</keyword>
<evidence type="ECO:0000256" key="10">
    <source>
        <dbReference type="ARBA" id="ARBA00024938"/>
    </source>
</evidence>
<evidence type="ECO:0000256" key="4">
    <source>
        <dbReference type="ARBA" id="ARBA00022692"/>
    </source>
</evidence>
<feature type="region of interest" description="Disordered" evidence="11">
    <location>
        <begin position="75"/>
        <end position="109"/>
    </location>
</feature>
<keyword evidence="6" id="KW-0256">Endoplasmic reticulum</keyword>
<dbReference type="GO" id="GO:0005794">
    <property type="term" value="C:Golgi apparatus"/>
    <property type="evidence" value="ECO:0007669"/>
    <property type="project" value="TreeGrafter"/>
</dbReference>
<sequence>MSLVRCGGSRQEREGRRRPRRWLTRQTRLVVYPQPRGARTLSCLVQCFTQRRHGRRHGEEGEGSTSMEVAGIEMPQGPQAAQSHARSRPATAASDEEDDNGGVEAARGAKENGIDAADLTTFLADISAAYESQQDIQLMRFADFFARFFASVSAPQFPWVNMFKESPVAKIAAIPLCHISDSVYKTSSATKASEKSVQQTPSSNQVAIFVVSAMALRWKSDALLSLLSKLRDNPWYQGQKKLPFIVWVIAQASLGDRVVGIMRKALCSESFDWEKLCVVFESLQSS</sequence>
<evidence type="ECO:0000256" key="11">
    <source>
        <dbReference type="SAM" id="MobiDB-lite"/>
    </source>
</evidence>
<dbReference type="InterPro" id="IPR019308">
    <property type="entry name" value="TMEM214"/>
</dbReference>
<proteinExistence type="inferred from homology"/>
<evidence type="ECO:0000256" key="6">
    <source>
        <dbReference type="ARBA" id="ARBA00022824"/>
    </source>
</evidence>
<dbReference type="PANTHER" id="PTHR13448:SF0">
    <property type="entry name" value="TRANSMEMBRANE PROTEIN 214"/>
    <property type="match status" value="1"/>
</dbReference>
<keyword evidence="7" id="KW-1133">Transmembrane helix</keyword>
<dbReference type="PANTHER" id="PTHR13448">
    <property type="entry name" value="TRANSMEMBRANE PROTEIN 214"/>
    <property type="match status" value="1"/>
</dbReference>
<keyword evidence="9" id="KW-0325">Glycoprotein</keyword>
<evidence type="ECO:0000256" key="2">
    <source>
        <dbReference type="ARBA" id="ARBA00007984"/>
    </source>
</evidence>
<dbReference type="GO" id="GO:0005789">
    <property type="term" value="C:endoplasmic reticulum membrane"/>
    <property type="evidence" value="ECO:0007669"/>
    <property type="project" value="UniProtKB-SubCell"/>
</dbReference>